<sequence>MSYAGPPQGVVHVPPPIASLAGDRPLLPVWRNELGGLTFRIGDGDGDGEGEGDGEGRLFAKWAPAGSGLDLAAEAERLRWAGGFTPVPRVLDQGASEDGAWLVTHELRGDSAVSPRWKADPATAVRALGVGLRRLHESLPVEECPFSWSVERRLGRARRAGFEVPADLPEAPPVDRLVVCHGDACAPNTLLGDDGSWSGHVDMGALGVADRWADLAVATWSTQWNYGPGWEEPLLDAYGIAPDPDRIAFYRRIWSVT</sequence>
<keyword evidence="10" id="KW-1185">Reference proteome</keyword>
<dbReference type="Gene3D" id="3.90.1200.10">
    <property type="match status" value="1"/>
</dbReference>
<evidence type="ECO:0000256" key="3">
    <source>
        <dbReference type="ARBA" id="ARBA00022741"/>
    </source>
</evidence>
<evidence type="ECO:0000256" key="5">
    <source>
        <dbReference type="ARBA" id="ARBA00022840"/>
    </source>
</evidence>
<dbReference type="CDD" id="cd05150">
    <property type="entry name" value="APH"/>
    <property type="match status" value="1"/>
</dbReference>
<protein>
    <submittedName>
        <fullName evidence="9">Phosphotransferase</fullName>
    </submittedName>
</protein>
<comment type="caution">
    <text evidence="9">The sequence shown here is derived from an EMBL/GenBank/DDBJ whole genome shotgun (WGS) entry which is preliminary data.</text>
</comment>
<keyword evidence="2 7" id="KW-0808">Transferase</keyword>
<reference evidence="9 10" key="1">
    <citation type="submission" date="2024-10" db="EMBL/GenBank/DDBJ databases">
        <title>The Natural Products Discovery Center: Release of the First 8490 Sequenced Strains for Exploring Actinobacteria Biosynthetic Diversity.</title>
        <authorList>
            <person name="Kalkreuter E."/>
            <person name="Kautsar S.A."/>
            <person name="Yang D."/>
            <person name="Bader C.D."/>
            <person name="Teijaro C.N."/>
            <person name="Fluegel L."/>
            <person name="Davis C.M."/>
            <person name="Simpson J.R."/>
            <person name="Lauterbach L."/>
            <person name="Steele A.D."/>
            <person name="Gui C."/>
            <person name="Meng S."/>
            <person name="Li G."/>
            <person name="Viehrig K."/>
            <person name="Ye F."/>
            <person name="Su P."/>
            <person name="Kiefer A.F."/>
            <person name="Nichols A."/>
            <person name="Cepeda A.J."/>
            <person name="Yan W."/>
            <person name="Fan B."/>
            <person name="Jiang Y."/>
            <person name="Adhikari A."/>
            <person name="Zheng C.-J."/>
            <person name="Schuster L."/>
            <person name="Cowan T.M."/>
            <person name="Smanski M.J."/>
            <person name="Chevrette M.G."/>
            <person name="De Carvalho L.P.S."/>
            <person name="Shen B."/>
        </authorList>
    </citation>
    <scope>NUCLEOTIDE SEQUENCE [LARGE SCALE GENOMIC DNA]</scope>
    <source>
        <strain evidence="9 10">NPDC001390</strain>
    </source>
</reference>
<accession>A0ABW6UIA5</accession>
<dbReference type="Pfam" id="PF01636">
    <property type="entry name" value="APH"/>
    <property type="match status" value="1"/>
</dbReference>
<evidence type="ECO:0000256" key="4">
    <source>
        <dbReference type="ARBA" id="ARBA00022777"/>
    </source>
</evidence>
<dbReference type="Gene3D" id="3.30.200.20">
    <property type="entry name" value="Phosphorylase Kinase, domain 1"/>
    <property type="match status" value="1"/>
</dbReference>
<dbReference type="PIRSF" id="PIRSF000706">
    <property type="entry name" value="Kanamycin_kin"/>
    <property type="match status" value="1"/>
</dbReference>
<dbReference type="InterPro" id="IPR051678">
    <property type="entry name" value="AGP_Transferase"/>
</dbReference>
<dbReference type="InterPro" id="IPR002575">
    <property type="entry name" value="Aminoglycoside_PTrfase"/>
</dbReference>
<dbReference type="PANTHER" id="PTHR21310">
    <property type="entry name" value="AMINOGLYCOSIDE PHOSPHOTRANSFERASE-RELATED-RELATED"/>
    <property type="match status" value="1"/>
</dbReference>
<name>A0ABW6UIA5_9ACTN</name>
<dbReference type="SUPFAM" id="SSF56112">
    <property type="entry name" value="Protein kinase-like (PK-like)"/>
    <property type="match status" value="1"/>
</dbReference>
<gene>
    <name evidence="9" type="ORF">ACFY1D_09830</name>
</gene>
<evidence type="ECO:0000256" key="1">
    <source>
        <dbReference type="ARBA" id="ARBA00006219"/>
    </source>
</evidence>
<dbReference type="InterPro" id="IPR011009">
    <property type="entry name" value="Kinase-like_dom_sf"/>
</dbReference>
<dbReference type="EMBL" id="JBIAWJ010000003">
    <property type="protein sequence ID" value="MFF4521733.1"/>
    <property type="molecule type" value="Genomic_DNA"/>
</dbReference>
<evidence type="ECO:0000256" key="6">
    <source>
        <dbReference type="ARBA" id="ARBA00023251"/>
    </source>
</evidence>
<evidence type="ECO:0000256" key="7">
    <source>
        <dbReference type="PIRNR" id="PIRNR000706"/>
    </source>
</evidence>
<evidence type="ECO:0000313" key="9">
    <source>
        <dbReference type="EMBL" id="MFF4521733.1"/>
    </source>
</evidence>
<keyword evidence="6 7" id="KW-0046">Antibiotic resistance</keyword>
<dbReference type="PANTHER" id="PTHR21310:SF41">
    <property type="entry name" value="3'-PHOSPHOTRANSFERASE, PUTATIVE-RELATED"/>
    <property type="match status" value="1"/>
</dbReference>
<evidence type="ECO:0000259" key="8">
    <source>
        <dbReference type="Pfam" id="PF01636"/>
    </source>
</evidence>
<keyword evidence="3 7" id="KW-0547">Nucleotide-binding</keyword>
<feature type="domain" description="Aminoglycoside phosphotransferase" evidence="8">
    <location>
        <begin position="53"/>
        <end position="250"/>
    </location>
</feature>
<dbReference type="InterPro" id="IPR024165">
    <property type="entry name" value="Kan/Strep_kinase"/>
</dbReference>
<organism evidence="9 10">
    <name type="scientific">Streptomyces bluensis</name>
    <dbReference type="NCBI Taxonomy" id="33897"/>
    <lineage>
        <taxon>Bacteria</taxon>
        <taxon>Bacillati</taxon>
        <taxon>Actinomycetota</taxon>
        <taxon>Actinomycetes</taxon>
        <taxon>Kitasatosporales</taxon>
        <taxon>Streptomycetaceae</taxon>
        <taxon>Streptomyces</taxon>
    </lineage>
</organism>
<dbReference type="RefSeq" id="WP_387885174.1">
    <property type="nucleotide sequence ID" value="NZ_JBIAWJ010000003.1"/>
</dbReference>
<keyword evidence="4 7" id="KW-0418">Kinase</keyword>
<evidence type="ECO:0000256" key="2">
    <source>
        <dbReference type="ARBA" id="ARBA00022679"/>
    </source>
</evidence>
<proteinExistence type="inferred from homology"/>
<keyword evidence="5 7" id="KW-0067">ATP-binding</keyword>
<evidence type="ECO:0000313" key="10">
    <source>
        <dbReference type="Proteomes" id="UP001602058"/>
    </source>
</evidence>
<dbReference type="Proteomes" id="UP001602058">
    <property type="component" value="Unassembled WGS sequence"/>
</dbReference>
<comment type="similarity">
    <text evidence="1 7">Belongs to the aminoglycoside phosphotransferase family.</text>
</comment>